<organism evidence="7 8">
    <name type="scientific">Actinomyces slackii</name>
    <dbReference type="NCBI Taxonomy" id="52774"/>
    <lineage>
        <taxon>Bacteria</taxon>
        <taxon>Bacillati</taxon>
        <taxon>Actinomycetota</taxon>
        <taxon>Actinomycetes</taxon>
        <taxon>Actinomycetales</taxon>
        <taxon>Actinomycetaceae</taxon>
        <taxon>Actinomyces</taxon>
    </lineage>
</organism>
<evidence type="ECO:0000259" key="6">
    <source>
        <dbReference type="Pfam" id="PF26343"/>
    </source>
</evidence>
<dbReference type="InterPro" id="IPR058652">
    <property type="entry name" value="VapC50_C"/>
</dbReference>
<protein>
    <submittedName>
        <fullName evidence="7">Uncharacterized protein</fullName>
    </submittedName>
</protein>
<dbReference type="InterPro" id="IPR002716">
    <property type="entry name" value="PIN_dom"/>
</dbReference>
<keyword evidence="2" id="KW-0479">Metal-binding</keyword>
<keyword evidence="1" id="KW-0540">Nuclease</keyword>
<proteinExistence type="predicted"/>
<dbReference type="GO" id="GO:0004518">
    <property type="term" value="F:nuclease activity"/>
    <property type="evidence" value="ECO:0007669"/>
    <property type="project" value="UniProtKB-KW"/>
</dbReference>
<evidence type="ECO:0000256" key="1">
    <source>
        <dbReference type="ARBA" id="ARBA00022722"/>
    </source>
</evidence>
<dbReference type="Pfam" id="PF26343">
    <property type="entry name" value="VapC50_C"/>
    <property type="match status" value="1"/>
</dbReference>
<dbReference type="RefSeq" id="WP_126412049.1">
    <property type="nucleotide sequence ID" value="NZ_CBCRWE010000114.1"/>
</dbReference>
<evidence type="ECO:0000313" key="7">
    <source>
        <dbReference type="EMBL" id="VEG73714.1"/>
    </source>
</evidence>
<name>A0A448K9W4_9ACTO</name>
<dbReference type="KEGG" id="asla:NCTC11923_00323"/>
<dbReference type="GO" id="GO:0016787">
    <property type="term" value="F:hydrolase activity"/>
    <property type="evidence" value="ECO:0007669"/>
    <property type="project" value="UniProtKB-KW"/>
</dbReference>
<accession>A0A448K9W4</accession>
<dbReference type="InterPro" id="IPR029060">
    <property type="entry name" value="PIN-like_dom_sf"/>
</dbReference>
<dbReference type="Pfam" id="PF13470">
    <property type="entry name" value="PIN_3"/>
    <property type="match status" value="1"/>
</dbReference>
<dbReference type="GO" id="GO:0046872">
    <property type="term" value="F:metal ion binding"/>
    <property type="evidence" value="ECO:0007669"/>
    <property type="project" value="UniProtKB-KW"/>
</dbReference>
<dbReference type="SUPFAM" id="SSF88723">
    <property type="entry name" value="PIN domain-like"/>
    <property type="match status" value="1"/>
</dbReference>
<reference evidence="7 8" key="1">
    <citation type="submission" date="2018-12" db="EMBL/GenBank/DDBJ databases">
        <authorList>
            <consortium name="Pathogen Informatics"/>
        </authorList>
    </citation>
    <scope>NUCLEOTIDE SEQUENCE [LARGE SCALE GENOMIC DNA]</scope>
    <source>
        <strain evidence="7 8">NCTC11923</strain>
    </source>
</reference>
<evidence type="ECO:0000256" key="4">
    <source>
        <dbReference type="ARBA" id="ARBA00022842"/>
    </source>
</evidence>
<evidence type="ECO:0000256" key="3">
    <source>
        <dbReference type="ARBA" id="ARBA00022801"/>
    </source>
</evidence>
<keyword evidence="4" id="KW-0460">Magnesium</keyword>
<feature type="domain" description="PIN" evidence="5">
    <location>
        <begin position="6"/>
        <end position="113"/>
    </location>
</feature>
<keyword evidence="3" id="KW-0378">Hydrolase</keyword>
<gene>
    <name evidence="7" type="ORF">NCTC11923_00323</name>
</gene>
<dbReference type="AlphaFoldDB" id="A0A448K9W4"/>
<keyword evidence="8" id="KW-1185">Reference proteome</keyword>
<evidence type="ECO:0000313" key="8">
    <source>
        <dbReference type="Proteomes" id="UP000276899"/>
    </source>
</evidence>
<feature type="domain" description="VapC50 C-terminal" evidence="6">
    <location>
        <begin position="130"/>
        <end position="182"/>
    </location>
</feature>
<dbReference type="EMBL" id="LR134363">
    <property type="protein sequence ID" value="VEG73714.1"/>
    <property type="molecule type" value="Genomic_DNA"/>
</dbReference>
<evidence type="ECO:0000256" key="2">
    <source>
        <dbReference type="ARBA" id="ARBA00022723"/>
    </source>
</evidence>
<sequence length="193" mass="21199">MTRFSAMLDACVLVPVTLADTLLRLAEDGLYRPLWSTRIIAETVHAIEQVHPQLPIDAIQRRAAAMDAAFSDASVTGWEALEPAISLPDPDDRHVVAAAIMGRADVIVTKNIKDYPPDTLEPCHIEVQSPDVFLLHQLDLAPSTVMSALQRQARSSHRPQLTLETLLDHLALCGAPAFVRAAKAQRWRLSADD</sequence>
<evidence type="ECO:0000259" key="5">
    <source>
        <dbReference type="Pfam" id="PF13470"/>
    </source>
</evidence>
<dbReference type="Proteomes" id="UP000276899">
    <property type="component" value="Chromosome"/>
</dbReference>